<evidence type="ECO:0000313" key="13">
    <source>
        <dbReference type="EMBL" id="RPA75829.1"/>
    </source>
</evidence>
<dbReference type="EC" id="3.4.19.12" evidence="7 11"/>
<dbReference type="PANTHER" id="PTHR10589:SF16">
    <property type="entry name" value="UBIQUITIN CARBOXYL-TERMINAL HYDROLASE ISOZYME L5"/>
    <property type="match status" value="1"/>
</dbReference>
<dbReference type="PIRSF" id="PIRSF038120">
    <property type="entry name" value="Ubiquitinyl_hydrolase_UCH37"/>
    <property type="match status" value="1"/>
</dbReference>
<keyword evidence="14" id="KW-1185">Reference proteome</keyword>
<evidence type="ECO:0000256" key="2">
    <source>
        <dbReference type="ARBA" id="ARBA00009326"/>
    </source>
</evidence>
<gene>
    <name evidence="13" type="ORF">BJ508DRAFT_417924</name>
</gene>
<dbReference type="Gene3D" id="3.40.532.10">
    <property type="entry name" value="Peptidase C12, ubiquitin carboxyl-terminal hydrolase"/>
    <property type="match status" value="1"/>
</dbReference>
<evidence type="ECO:0000256" key="6">
    <source>
        <dbReference type="ARBA" id="ARBA00022807"/>
    </source>
</evidence>
<evidence type="ECO:0000256" key="1">
    <source>
        <dbReference type="ARBA" id="ARBA00000707"/>
    </source>
</evidence>
<dbReference type="Gene3D" id="1.20.58.860">
    <property type="match status" value="1"/>
</dbReference>
<dbReference type="OrthoDB" id="1924260at2759"/>
<name>A0A3N4HQ39_ASCIM</name>
<evidence type="ECO:0000256" key="4">
    <source>
        <dbReference type="ARBA" id="ARBA00022786"/>
    </source>
</evidence>
<comment type="similarity">
    <text evidence="2 7 10 11">Belongs to the peptidase C12 family.</text>
</comment>
<dbReference type="GO" id="GO:0016579">
    <property type="term" value="P:protein deubiquitination"/>
    <property type="evidence" value="ECO:0007669"/>
    <property type="project" value="InterPro"/>
</dbReference>
<evidence type="ECO:0000256" key="10">
    <source>
        <dbReference type="PROSITE-ProRule" id="PRU01393"/>
    </source>
</evidence>
<dbReference type="PRINTS" id="PR00707">
    <property type="entry name" value="UBCTHYDRLASE"/>
</dbReference>
<dbReference type="GO" id="GO:0004843">
    <property type="term" value="F:cysteine-type deubiquitinase activity"/>
    <property type="evidence" value="ECO:0007669"/>
    <property type="project" value="UniProtKB-UniRule"/>
</dbReference>
<feature type="site" description="Transition state stabilizer" evidence="10">
    <location>
        <position position="86"/>
    </location>
</feature>
<evidence type="ECO:0000256" key="5">
    <source>
        <dbReference type="ARBA" id="ARBA00022801"/>
    </source>
</evidence>
<dbReference type="InterPro" id="IPR041507">
    <property type="entry name" value="UCH_C"/>
</dbReference>
<dbReference type="AlphaFoldDB" id="A0A3N4HQ39"/>
<dbReference type="PROSITE" id="PS52048">
    <property type="entry name" value="UCH_DOMAIN"/>
    <property type="match status" value="1"/>
</dbReference>
<dbReference type="InterPro" id="IPR036959">
    <property type="entry name" value="Peptidase_C12_UCH_sf"/>
</dbReference>
<proteinExistence type="inferred from homology"/>
<evidence type="ECO:0000256" key="8">
    <source>
        <dbReference type="PIRSR" id="PIRSR038120-1"/>
    </source>
</evidence>
<feature type="active site" description="Proton donor" evidence="8 10">
    <location>
        <position position="166"/>
    </location>
</feature>
<dbReference type="Pfam" id="PF18031">
    <property type="entry name" value="UCH_C"/>
    <property type="match status" value="1"/>
</dbReference>
<protein>
    <recommendedName>
        <fullName evidence="7 11">Ubiquitin carboxyl-terminal hydrolase</fullName>
        <ecNumber evidence="7 11">3.4.19.12</ecNumber>
    </recommendedName>
</protein>
<dbReference type="GO" id="GO:0005737">
    <property type="term" value="C:cytoplasm"/>
    <property type="evidence" value="ECO:0007669"/>
    <property type="project" value="TreeGrafter"/>
</dbReference>
<evidence type="ECO:0000259" key="12">
    <source>
        <dbReference type="PROSITE" id="PS52048"/>
    </source>
</evidence>
<dbReference type="Pfam" id="PF01088">
    <property type="entry name" value="Peptidase_C12"/>
    <property type="match status" value="1"/>
</dbReference>
<keyword evidence="4 7" id="KW-0833">Ubl conjugation pathway</keyword>
<dbReference type="FunFam" id="3.40.532.10:FF:000009">
    <property type="entry name" value="Ubiquitin carboxyl-terminal hydrolase"/>
    <property type="match status" value="1"/>
</dbReference>
<evidence type="ECO:0000313" key="14">
    <source>
        <dbReference type="Proteomes" id="UP000275078"/>
    </source>
</evidence>
<dbReference type="InterPro" id="IPR001578">
    <property type="entry name" value="Peptidase_C12_UCH"/>
</dbReference>
<dbReference type="PANTHER" id="PTHR10589">
    <property type="entry name" value="UBIQUITIN CARBOXYL-TERMINAL HYDROLASE"/>
    <property type="match status" value="1"/>
</dbReference>
<dbReference type="EMBL" id="ML119756">
    <property type="protein sequence ID" value="RPA75829.1"/>
    <property type="molecule type" value="Genomic_DNA"/>
</dbReference>
<feature type="active site" description="Nucleophile" evidence="8 10">
    <location>
        <position position="92"/>
    </location>
</feature>
<feature type="site" description="Important for enzyme activity" evidence="9 10">
    <location>
        <position position="181"/>
    </location>
</feature>
<sequence length="308" mass="34912">MSGWQTIESDAGVFTHLIEELGVPDIQFEEIHTLDADALKALPQVYGVVFLFHYNQSATSNTENSSTPKDGDWDYQAAEDIFFANQTIQNACGTQAILSILLNQDINIGPTLAAFKEFTTGFPSELKGESLSNSEQIREVHNTFAKSSPFVDESTRPATSDDDAFHFVAYTVVNNKLYELDGLQRAPISHGACTKDEFPEKIISVLQKRIARYPDGEIRFNLLAVTQDKRIRARELGDEETLEAENKKREEWKFENELRKHNFVGFTIELLRGVVKDKIKTGEYDAWVKDATDKAQARIAEQQQKRRE</sequence>
<reference evidence="13 14" key="1">
    <citation type="journal article" date="2018" name="Nat. Ecol. Evol.">
        <title>Pezizomycetes genomes reveal the molecular basis of ectomycorrhizal truffle lifestyle.</title>
        <authorList>
            <person name="Murat C."/>
            <person name="Payen T."/>
            <person name="Noel B."/>
            <person name="Kuo A."/>
            <person name="Morin E."/>
            <person name="Chen J."/>
            <person name="Kohler A."/>
            <person name="Krizsan K."/>
            <person name="Balestrini R."/>
            <person name="Da Silva C."/>
            <person name="Montanini B."/>
            <person name="Hainaut M."/>
            <person name="Levati E."/>
            <person name="Barry K.W."/>
            <person name="Belfiori B."/>
            <person name="Cichocki N."/>
            <person name="Clum A."/>
            <person name="Dockter R.B."/>
            <person name="Fauchery L."/>
            <person name="Guy J."/>
            <person name="Iotti M."/>
            <person name="Le Tacon F."/>
            <person name="Lindquist E.A."/>
            <person name="Lipzen A."/>
            <person name="Malagnac F."/>
            <person name="Mello A."/>
            <person name="Molinier V."/>
            <person name="Miyauchi S."/>
            <person name="Poulain J."/>
            <person name="Riccioni C."/>
            <person name="Rubini A."/>
            <person name="Sitrit Y."/>
            <person name="Splivallo R."/>
            <person name="Traeger S."/>
            <person name="Wang M."/>
            <person name="Zifcakova L."/>
            <person name="Wipf D."/>
            <person name="Zambonelli A."/>
            <person name="Paolocci F."/>
            <person name="Nowrousian M."/>
            <person name="Ottonello S."/>
            <person name="Baldrian P."/>
            <person name="Spatafora J.W."/>
            <person name="Henrissat B."/>
            <person name="Nagy L.G."/>
            <person name="Aury J.M."/>
            <person name="Wincker P."/>
            <person name="Grigoriev I.V."/>
            <person name="Bonfante P."/>
            <person name="Martin F.M."/>
        </authorList>
    </citation>
    <scope>NUCLEOTIDE SEQUENCE [LARGE SCALE GENOMIC DNA]</scope>
    <source>
        <strain evidence="13 14">RN42</strain>
    </source>
</reference>
<organism evidence="13 14">
    <name type="scientific">Ascobolus immersus RN42</name>
    <dbReference type="NCBI Taxonomy" id="1160509"/>
    <lineage>
        <taxon>Eukaryota</taxon>
        <taxon>Fungi</taxon>
        <taxon>Dikarya</taxon>
        <taxon>Ascomycota</taxon>
        <taxon>Pezizomycotina</taxon>
        <taxon>Pezizomycetes</taxon>
        <taxon>Pezizales</taxon>
        <taxon>Ascobolaceae</taxon>
        <taxon>Ascobolus</taxon>
    </lineage>
</organism>
<dbReference type="InterPro" id="IPR038765">
    <property type="entry name" value="Papain-like_cys_pep_sf"/>
</dbReference>
<keyword evidence="6 7" id="KW-0788">Thiol protease</keyword>
<accession>A0A3N4HQ39</accession>
<dbReference type="SUPFAM" id="SSF54001">
    <property type="entry name" value="Cysteine proteinases"/>
    <property type="match status" value="1"/>
</dbReference>
<feature type="domain" description="UCH catalytic" evidence="12">
    <location>
        <begin position="3"/>
        <end position="227"/>
    </location>
</feature>
<evidence type="ECO:0000256" key="11">
    <source>
        <dbReference type="RuleBase" id="RU361215"/>
    </source>
</evidence>
<dbReference type="STRING" id="1160509.A0A3N4HQ39"/>
<keyword evidence="5 7" id="KW-0378">Hydrolase</keyword>
<evidence type="ECO:0000256" key="3">
    <source>
        <dbReference type="ARBA" id="ARBA00022670"/>
    </source>
</evidence>
<evidence type="ECO:0000256" key="9">
    <source>
        <dbReference type="PIRSR" id="PIRSR038120-2"/>
    </source>
</evidence>
<dbReference type="InterPro" id="IPR017390">
    <property type="entry name" value="Ubiquitinyl_hydrolase_UCH37"/>
</dbReference>
<evidence type="ECO:0000256" key="7">
    <source>
        <dbReference type="PIRNR" id="PIRNR038120"/>
    </source>
</evidence>
<dbReference type="CDD" id="cd09617">
    <property type="entry name" value="Peptidase_C12_UCH37_BAP1"/>
    <property type="match status" value="1"/>
</dbReference>
<dbReference type="GO" id="GO:0006511">
    <property type="term" value="P:ubiquitin-dependent protein catabolic process"/>
    <property type="evidence" value="ECO:0007669"/>
    <property type="project" value="UniProtKB-UniRule"/>
</dbReference>
<keyword evidence="3 7" id="KW-0645">Protease</keyword>
<dbReference type="Proteomes" id="UP000275078">
    <property type="component" value="Unassembled WGS sequence"/>
</dbReference>
<comment type="catalytic activity">
    <reaction evidence="1 7 10 11">
        <text>Thiol-dependent hydrolysis of ester, thioester, amide, peptide and isopeptide bonds formed by the C-terminal Gly of ubiquitin (a 76-residue protein attached to proteins as an intracellular targeting signal).</text>
        <dbReference type="EC" id="3.4.19.12"/>
    </reaction>
</comment>